<reference evidence="3" key="1">
    <citation type="submission" date="2021-01" db="EMBL/GenBank/DDBJ databases">
        <title>Genome sequence of strain Noviherbaspirillum sp. DKR-6.</title>
        <authorList>
            <person name="Chaudhary D.K."/>
        </authorList>
    </citation>
    <scope>NUCLEOTIDE SEQUENCE</scope>
    <source>
        <strain evidence="3">DKR-6</strain>
    </source>
</reference>
<feature type="region of interest" description="Disordered" evidence="1">
    <location>
        <begin position="130"/>
        <end position="153"/>
    </location>
</feature>
<gene>
    <name evidence="3" type="ORF">JJB74_11265</name>
</gene>
<dbReference type="SUPFAM" id="SSF75304">
    <property type="entry name" value="Amidase signature (AS) enzymes"/>
    <property type="match status" value="1"/>
</dbReference>
<keyword evidence="4" id="KW-1185">Reference proteome</keyword>
<evidence type="ECO:0000313" key="4">
    <source>
        <dbReference type="Proteomes" id="UP000622890"/>
    </source>
</evidence>
<feature type="region of interest" description="Disordered" evidence="1">
    <location>
        <begin position="444"/>
        <end position="464"/>
    </location>
</feature>
<protein>
    <submittedName>
        <fullName evidence="3">AtzE family amidohydrolase</fullName>
    </submittedName>
</protein>
<dbReference type="InterPro" id="IPR014087">
    <property type="entry name" value="Carboxybiuret_hydro_AtzE"/>
</dbReference>
<evidence type="ECO:0000259" key="2">
    <source>
        <dbReference type="Pfam" id="PF01425"/>
    </source>
</evidence>
<evidence type="ECO:0000313" key="3">
    <source>
        <dbReference type="EMBL" id="MBK4735191.1"/>
    </source>
</evidence>
<dbReference type="RefSeq" id="WP_200591973.1">
    <property type="nucleotide sequence ID" value="NZ_JAEPBG010000004.1"/>
</dbReference>
<dbReference type="Proteomes" id="UP000622890">
    <property type="component" value="Unassembled WGS sequence"/>
</dbReference>
<dbReference type="NCBIfam" id="NF006631">
    <property type="entry name" value="PRK09201.1"/>
    <property type="match status" value="1"/>
</dbReference>
<name>A0A934W1H8_9BURK</name>
<feature type="domain" description="Amidase" evidence="2">
    <location>
        <begin position="331"/>
        <end position="430"/>
    </location>
</feature>
<dbReference type="AlphaFoldDB" id="A0A934W1H8"/>
<dbReference type="Gene3D" id="3.90.1300.10">
    <property type="entry name" value="Amidase signature (AS) domain"/>
    <property type="match status" value="1"/>
</dbReference>
<accession>A0A934W1H8</accession>
<evidence type="ECO:0000256" key="1">
    <source>
        <dbReference type="SAM" id="MobiDB-lite"/>
    </source>
</evidence>
<dbReference type="InterPro" id="IPR000120">
    <property type="entry name" value="Amidase"/>
</dbReference>
<dbReference type="EMBL" id="JAEPBG010000004">
    <property type="protein sequence ID" value="MBK4735191.1"/>
    <property type="molecule type" value="Genomic_DNA"/>
</dbReference>
<dbReference type="PANTHER" id="PTHR11895">
    <property type="entry name" value="TRANSAMIDASE"/>
    <property type="match status" value="1"/>
</dbReference>
<dbReference type="InterPro" id="IPR023631">
    <property type="entry name" value="Amidase_dom"/>
</dbReference>
<feature type="domain" description="Amidase" evidence="2">
    <location>
        <begin position="21"/>
        <end position="229"/>
    </location>
</feature>
<organism evidence="3 4">
    <name type="scientific">Noviherbaspirillum pedocola</name>
    <dbReference type="NCBI Taxonomy" id="2801341"/>
    <lineage>
        <taxon>Bacteria</taxon>
        <taxon>Pseudomonadati</taxon>
        <taxon>Pseudomonadota</taxon>
        <taxon>Betaproteobacteria</taxon>
        <taxon>Burkholderiales</taxon>
        <taxon>Oxalobacteraceae</taxon>
        <taxon>Noviherbaspirillum</taxon>
    </lineage>
</organism>
<dbReference type="Pfam" id="PF01425">
    <property type="entry name" value="Amidase"/>
    <property type="match status" value="2"/>
</dbReference>
<dbReference type="GO" id="GO:0003824">
    <property type="term" value="F:catalytic activity"/>
    <property type="evidence" value="ECO:0007669"/>
    <property type="project" value="InterPro"/>
</dbReference>
<proteinExistence type="predicted"/>
<dbReference type="NCBIfam" id="TIGR02715">
    <property type="entry name" value="amido_AtzE"/>
    <property type="match status" value="1"/>
</dbReference>
<sequence>MMRASDIARAVADGSLLAVDALRASMERIERLDPALNCFTSLTEERAWREAAEIDARRARGEALPPLAGVPYAVKNLFDIEGEVTLAGGAVNRGNAPAARDAVLVERMRAAGAVLVGALNMDEHAYGFTTENSHFGPTRNPRDTTRSAGGSSGGSAAAVAAGMVPISLGSDTNGSIRVPASLCGIFGLKPTFGRLPRAGSFPFVHSLDHLGPFAANAQDLSLAYDALLDAPRSSRIEQGIAHGLRVAVLGGWFEEWASGAACEAVAQVSHALGATRKLRLAGAEKARAAAFVITGAEGGALHRRRLIERYDEYEPLSRDRLIAGSLIPAGWVAQAQRVRRMVYEEALDLFEDIDLLIAPATPVPATPLGSEEMEINGRRVPTRASMGLLTQPISCIGLPVCAVPVWPAQAGGLPVGVQLIAPPWREDVCLAAARVLEAAGLCAAPPHPNPHRQTDEPFPLSHHA</sequence>
<comment type="caution">
    <text evidence="3">The sequence shown here is derived from an EMBL/GenBank/DDBJ whole genome shotgun (WGS) entry which is preliminary data.</text>
</comment>
<dbReference type="PANTHER" id="PTHR11895:SF172">
    <property type="entry name" value="GLUTAMYL-TRNA(GLN) AMIDOTRANSFERASE"/>
    <property type="match status" value="1"/>
</dbReference>
<dbReference type="InterPro" id="IPR036928">
    <property type="entry name" value="AS_sf"/>
</dbReference>